<dbReference type="InterPro" id="IPR002110">
    <property type="entry name" value="Ankyrin_rpt"/>
</dbReference>
<keyword evidence="2" id="KW-0677">Repeat</keyword>
<dbReference type="InterPro" id="IPR040919">
    <property type="entry name" value="Asparaginase_C"/>
</dbReference>
<dbReference type="FunFam" id="3.40.50.1170:FF:000003">
    <property type="entry name" value="60 kDa lysophospholipase"/>
    <property type="match status" value="1"/>
</dbReference>
<evidence type="ECO:0000259" key="11">
    <source>
        <dbReference type="Pfam" id="PF17763"/>
    </source>
</evidence>
<dbReference type="InterPro" id="IPR036152">
    <property type="entry name" value="Asp/glu_Ase-like_sf"/>
</dbReference>
<evidence type="ECO:0000256" key="3">
    <source>
        <dbReference type="ARBA" id="ARBA00022801"/>
    </source>
</evidence>
<feature type="compositionally biased region" description="Polar residues" evidence="9">
    <location>
        <begin position="70"/>
        <end position="81"/>
    </location>
</feature>
<feature type="binding site" evidence="6">
    <location>
        <begin position="268"/>
        <end position="269"/>
    </location>
    <ligand>
        <name>substrate</name>
    </ligand>
</feature>
<dbReference type="InterPro" id="IPR036770">
    <property type="entry name" value="Ankyrin_rpt-contain_sf"/>
</dbReference>
<dbReference type="InterPro" id="IPR006034">
    <property type="entry name" value="Asparaginase/glutaminase-like"/>
</dbReference>
<accession>A0AAD4N390</accession>
<dbReference type="PROSITE" id="PS50088">
    <property type="entry name" value="ANK_REPEAT"/>
    <property type="match status" value="2"/>
</dbReference>
<keyword evidence="3" id="KW-0378">Hydrolase</keyword>
<evidence type="ECO:0000313" key="13">
    <source>
        <dbReference type="Proteomes" id="UP001201812"/>
    </source>
</evidence>
<dbReference type="PROSITE" id="PS50297">
    <property type="entry name" value="ANK_REP_REGION"/>
    <property type="match status" value="2"/>
</dbReference>
<comment type="caution">
    <text evidence="12">The sequence shown here is derived from an EMBL/GenBank/DDBJ whole genome shotgun (WGS) entry which is preliminary data.</text>
</comment>
<dbReference type="InterPro" id="IPR027474">
    <property type="entry name" value="L-asparaginase_N"/>
</dbReference>
<name>A0AAD4N390_9BILA</name>
<dbReference type="GO" id="GO:0009066">
    <property type="term" value="P:aspartate family amino acid metabolic process"/>
    <property type="evidence" value="ECO:0007669"/>
    <property type="project" value="UniProtKB-ARBA"/>
</dbReference>
<dbReference type="Pfam" id="PF12796">
    <property type="entry name" value="Ank_2"/>
    <property type="match status" value="1"/>
</dbReference>
<evidence type="ECO:0000313" key="12">
    <source>
        <dbReference type="EMBL" id="KAI1715018.1"/>
    </source>
</evidence>
<dbReference type="Pfam" id="PF00710">
    <property type="entry name" value="Asparaginase"/>
    <property type="match status" value="1"/>
</dbReference>
<evidence type="ECO:0000256" key="2">
    <source>
        <dbReference type="ARBA" id="ARBA00022737"/>
    </source>
</evidence>
<dbReference type="InterPro" id="IPR006033">
    <property type="entry name" value="AsnA_fam"/>
</dbReference>
<dbReference type="SMART" id="SM00870">
    <property type="entry name" value="Asparaginase"/>
    <property type="match status" value="1"/>
</dbReference>
<feature type="domain" description="Asparaginase/glutaminase C-terminal" evidence="11">
    <location>
        <begin position="389"/>
        <end position="504"/>
    </location>
</feature>
<dbReference type="FunFam" id="3.40.50.40:FF:000001">
    <property type="entry name" value="L-asparaginase 1"/>
    <property type="match status" value="1"/>
</dbReference>
<protein>
    <recommendedName>
        <fullName evidence="1">asparaginase</fullName>
        <ecNumber evidence="1">3.5.1.1</ecNumber>
    </recommendedName>
</protein>
<evidence type="ECO:0000256" key="4">
    <source>
        <dbReference type="ARBA" id="ARBA00023043"/>
    </source>
</evidence>
<dbReference type="Gene3D" id="3.40.50.40">
    <property type="match status" value="1"/>
</dbReference>
<dbReference type="Gene3D" id="3.40.50.1170">
    <property type="entry name" value="L-asparaginase, N-terminal domain"/>
    <property type="match status" value="1"/>
</dbReference>
<dbReference type="Pfam" id="PF13857">
    <property type="entry name" value="Ank_5"/>
    <property type="match status" value="1"/>
</dbReference>
<dbReference type="PROSITE" id="PS00917">
    <property type="entry name" value="ASN_GLN_ASE_2"/>
    <property type="match status" value="1"/>
</dbReference>
<dbReference type="PROSITE" id="PS51732">
    <property type="entry name" value="ASN_GLN_ASE_3"/>
    <property type="match status" value="1"/>
</dbReference>
<evidence type="ECO:0000256" key="9">
    <source>
        <dbReference type="SAM" id="MobiDB-lite"/>
    </source>
</evidence>
<dbReference type="GO" id="GO:0004067">
    <property type="term" value="F:asparaginase activity"/>
    <property type="evidence" value="ECO:0007669"/>
    <property type="project" value="UniProtKB-UniRule"/>
</dbReference>
<organism evidence="12 13">
    <name type="scientific">Ditylenchus destructor</name>
    <dbReference type="NCBI Taxonomy" id="166010"/>
    <lineage>
        <taxon>Eukaryota</taxon>
        <taxon>Metazoa</taxon>
        <taxon>Ecdysozoa</taxon>
        <taxon>Nematoda</taxon>
        <taxon>Chromadorea</taxon>
        <taxon>Rhabditida</taxon>
        <taxon>Tylenchina</taxon>
        <taxon>Tylenchomorpha</taxon>
        <taxon>Sphaerularioidea</taxon>
        <taxon>Anguinidae</taxon>
        <taxon>Anguininae</taxon>
        <taxon>Ditylenchus</taxon>
    </lineage>
</organism>
<feature type="domain" description="L-asparaginase N-terminal" evidence="10">
    <location>
        <begin position="155"/>
        <end position="370"/>
    </location>
</feature>
<dbReference type="InterPro" id="IPR037152">
    <property type="entry name" value="L-asparaginase_N_sf"/>
</dbReference>
<sequence>MTGLLEHQPCLMDGENSQVDFAEEGNFEGEEEDYFCYYSWKEDGTEQIRRISLKSQPKMSDKKKKSNNNFTEVNIPSSSVESQEKRIDESHMPKRLTTLTKDETVVRKFSGTHLADLQRTSETIDFETGDCLNVINESATTAPIRLRESPMKESKVLVLYTGGTIGMKSSDGLSGVYSPQQHYLPRAIRELPPLNDKEYVEKYYSDVQVKPYCLPPVRGMKRRVVYWLVEYEPLLDSSDMTFDDWIRIARDIQKSYSAYDGFVVLHGTDTLAYTACALSFMMENLGKPVVLTGAQIPVAEVRSDGRENMIGALIVAGNMDIPEVSVLFNNKLLRGNRVTKLNNTGLEAFDSPNLTPLATMDISINVNYESIFRSYDVAPFHAHENLCRNVVVLRIFPSMPIESVQASLRPPTRGVVLQTFGSGNMPTRRTDILDEIRKAVQRGCLILNVSQCVKGHVDVNYATGKIVADAGVIPGSDMTTEAALTKLAYVLSKDEWDETTKKMMLQRNIRGELTVARSEHLDELDIIPRLAKYLCVTSSQENRLLRNALFPPLVCHAAYENNTKLLENLRLSGANVAGVDYNSRTALHVAASSGSVEAVEYLLAHGVSVHARDSIDDNALMCAIRSKNLDVIRAIKNCGGQLSVPLPRIGVELCLAAGASDLRSLMAWQEANADLSTGDYDGRTALHVASGQGLDTVVEFLCEHGARAKIKDHFGRTPLEECFLAKDALEKNPETKDDKHLKELANRLERISEILVRKTEAER</sequence>
<reference evidence="12" key="1">
    <citation type="submission" date="2022-01" db="EMBL/GenBank/DDBJ databases">
        <title>Genome Sequence Resource for Two Populations of Ditylenchus destructor, the Migratory Endoparasitic Phytonematode.</title>
        <authorList>
            <person name="Zhang H."/>
            <person name="Lin R."/>
            <person name="Xie B."/>
        </authorList>
    </citation>
    <scope>NUCLEOTIDE SEQUENCE</scope>
    <source>
        <strain evidence="12">BazhouSP</strain>
    </source>
</reference>
<evidence type="ECO:0000256" key="7">
    <source>
        <dbReference type="PROSITE-ProRule" id="PRU00023"/>
    </source>
</evidence>
<feature type="region of interest" description="Disordered" evidence="9">
    <location>
        <begin position="55"/>
        <end position="89"/>
    </location>
</feature>
<dbReference type="PIRSF" id="PIRSF500176">
    <property type="entry name" value="L_ASNase"/>
    <property type="match status" value="1"/>
</dbReference>
<dbReference type="EMBL" id="JAKKPZ010000012">
    <property type="protein sequence ID" value="KAI1715018.1"/>
    <property type="molecule type" value="Genomic_DNA"/>
</dbReference>
<evidence type="ECO:0000256" key="8">
    <source>
        <dbReference type="PROSITE-ProRule" id="PRU10100"/>
    </source>
</evidence>
<dbReference type="PIRSF" id="PIRSF001220">
    <property type="entry name" value="L-ASNase_gatD"/>
    <property type="match status" value="1"/>
</dbReference>
<dbReference type="InterPro" id="IPR027473">
    <property type="entry name" value="L-asparaginase_C"/>
</dbReference>
<dbReference type="Gene3D" id="1.25.40.20">
    <property type="entry name" value="Ankyrin repeat-containing domain"/>
    <property type="match status" value="2"/>
</dbReference>
<feature type="binding site" evidence="6">
    <location>
        <position position="237"/>
    </location>
    <ligand>
        <name>substrate</name>
    </ligand>
</feature>
<dbReference type="InterPro" id="IPR027475">
    <property type="entry name" value="Asparaginase/glutaminase_AS2"/>
</dbReference>
<dbReference type="SUPFAM" id="SSF48403">
    <property type="entry name" value="Ankyrin repeat"/>
    <property type="match status" value="1"/>
</dbReference>
<keyword evidence="13" id="KW-1185">Reference proteome</keyword>
<evidence type="ECO:0000256" key="1">
    <source>
        <dbReference type="ARBA" id="ARBA00012920"/>
    </source>
</evidence>
<dbReference type="PRINTS" id="PR00139">
    <property type="entry name" value="ASNGLNASE"/>
</dbReference>
<dbReference type="EC" id="3.5.1.1" evidence="1"/>
<keyword evidence="4 7" id="KW-0040">ANK repeat</keyword>
<feature type="repeat" description="ANK" evidence="7">
    <location>
        <begin position="582"/>
        <end position="614"/>
    </location>
</feature>
<evidence type="ECO:0000256" key="6">
    <source>
        <dbReference type="PIRSR" id="PIRSR001220-2"/>
    </source>
</evidence>
<dbReference type="PANTHER" id="PTHR11707:SF28">
    <property type="entry name" value="60 KDA LYSOPHOSPHOLIPASE"/>
    <property type="match status" value="1"/>
</dbReference>
<comment type="similarity">
    <text evidence="5">In the N-terminal section; belongs to the asparaginase 1 family.</text>
</comment>
<dbReference type="CDD" id="cd08963">
    <property type="entry name" value="L-asparaginase_I"/>
    <property type="match status" value="1"/>
</dbReference>
<dbReference type="PANTHER" id="PTHR11707">
    <property type="entry name" value="L-ASPARAGINASE"/>
    <property type="match status" value="1"/>
</dbReference>
<dbReference type="Pfam" id="PF17763">
    <property type="entry name" value="Asparaginase_C"/>
    <property type="match status" value="1"/>
</dbReference>
<dbReference type="InterPro" id="IPR041725">
    <property type="entry name" value="L-asparaginase_I"/>
</dbReference>
<dbReference type="Proteomes" id="UP001201812">
    <property type="component" value="Unassembled WGS sequence"/>
</dbReference>
<dbReference type="AlphaFoldDB" id="A0AAD4N390"/>
<feature type="active site" evidence="8">
    <location>
        <position position="268"/>
    </location>
</feature>
<feature type="repeat" description="ANK" evidence="7">
    <location>
        <begin position="681"/>
        <end position="713"/>
    </location>
</feature>
<dbReference type="SMART" id="SM00248">
    <property type="entry name" value="ANK"/>
    <property type="match status" value="3"/>
</dbReference>
<evidence type="ECO:0000256" key="5">
    <source>
        <dbReference type="ARBA" id="ARBA00061199"/>
    </source>
</evidence>
<proteinExistence type="inferred from homology"/>
<gene>
    <name evidence="12" type="ORF">DdX_08295</name>
</gene>
<dbReference type="NCBIfam" id="TIGR00519">
    <property type="entry name" value="asnASE_I"/>
    <property type="match status" value="1"/>
</dbReference>
<dbReference type="SFLD" id="SFLDS00057">
    <property type="entry name" value="Glutaminase/Asparaginase"/>
    <property type="match status" value="1"/>
</dbReference>
<evidence type="ECO:0000259" key="10">
    <source>
        <dbReference type="Pfam" id="PF00710"/>
    </source>
</evidence>
<dbReference type="SUPFAM" id="SSF53774">
    <property type="entry name" value="Glutaminase/Asparaginase"/>
    <property type="match status" value="1"/>
</dbReference>